<comment type="caution">
    <text evidence="2">The sequence shown here is derived from an EMBL/GenBank/DDBJ whole genome shotgun (WGS) entry which is preliminary data.</text>
</comment>
<dbReference type="SMART" id="SM00513">
    <property type="entry name" value="SAP"/>
    <property type="match status" value="1"/>
</dbReference>
<dbReference type="PROSITE" id="PS50800">
    <property type="entry name" value="SAP"/>
    <property type="match status" value="1"/>
</dbReference>
<dbReference type="SUPFAM" id="SSF68906">
    <property type="entry name" value="SAP domain"/>
    <property type="match status" value="1"/>
</dbReference>
<gene>
    <name evidence="2" type="ORF">BGX16_0055</name>
</gene>
<dbReference type="Proteomes" id="UP000231134">
    <property type="component" value="Unassembled WGS sequence"/>
</dbReference>
<dbReference type="RefSeq" id="WP_100424269.1">
    <property type="nucleotide sequence ID" value="NZ_PGEX01000001.1"/>
</dbReference>
<organism evidence="2 3">
    <name type="scientific">Hallerella succinigenes</name>
    <dbReference type="NCBI Taxonomy" id="1896222"/>
    <lineage>
        <taxon>Bacteria</taxon>
        <taxon>Pseudomonadati</taxon>
        <taxon>Fibrobacterota</taxon>
        <taxon>Fibrobacteria</taxon>
        <taxon>Fibrobacterales</taxon>
        <taxon>Fibrobacteraceae</taxon>
        <taxon>Hallerella</taxon>
    </lineage>
</organism>
<keyword evidence="3" id="KW-1185">Reference proteome</keyword>
<evidence type="ECO:0000313" key="2">
    <source>
        <dbReference type="EMBL" id="PJJ40146.1"/>
    </source>
</evidence>
<dbReference type="EMBL" id="PGEX01000001">
    <property type="protein sequence ID" value="PJJ40146.1"/>
    <property type="molecule type" value="Genomic_DNA"/>
</dbReference>
<dbReference type="InterPro" id="IPR003034">
    <property type="entry name" value="SAP_dom"/>
</dbReference>
<dbReference type="InterPro" id="IPR036361">
    <property type="entry name" value="SAP_dom_sf"/>
</dbReference>
<dbReference type="Pfam" id="PF02037">
    <property type="entry name" value="SAP"/>
    <property type="match status" value="1"/>
</dbReference>
<name>A0A2M9A344_9BACT</name>
<dbReference type="AlphaFoldDB" id="A0A2M9A344"/>
<accession>A0A2M9A344</accession>
<evidence type="ECO:0000313" key="3">
    <source>
        <dbReference type="Proteomes" id="UP000231134"/>
    </source>
</evidence>
<protein>
    <submittedName>
        <fullName evidence="2">SAP domain-containing protein</fullName>
    </submittedName>
</protein>
<feature type="domain" description="SAP" evidence="1">
    <location>
        <begin position="127"/>
        <end position="161"/>
    </location>
</feature>
<proteinExistence type="predicted"/>
<dbReference type="Gene3D" id="1.10.720.30">
    <property type="entry name" value="SAP domain"/>
    <property type="match status" value="1"/>
</dbReference>
<evidence type="ECO:0000259" key="1">
    <source>
        <dbReference type="PROSITE" id="PS50800"/>
    </source>
</evidence>
<dbReference type="OrthoDB" id="2873014at2"/>
<reference evidence="2 3" key="1">
    <citation type="submission" date="2017-11" db="EMBL/GenBank/DDBJ databases">
        <title>Animal gut microbial communities from fecal samples from Wisconsin, USA.</title>
        <authorList>
            <person name="Neumann A."/>
        </authorList>
    </citation>
    <scope>NUCLEOTIDE SEQUENCE [LARGE SCALE GENOMIC DNA]</scope>
    <source>
        <strain evidence="2 3">UWS3</strain>
    </source>
</reference>
<sequence>MLYVVLFFVILVIYLFINRKNKTDEEPPDFDQVLSTSQNVLVPEKNQQPVQVAKQEPKKQFEGVPNKQGLYPSELLLLYYAPKYYVNSDSFPSFWNYQYGIENVKSCLENLVNKGFLKKEMNLQMNLNDLKVVDLKNLLKNNSLPVTGKKDDLVKRIIEQISLDSLNANLKKLRFLRTESGEQALCDAAYLEYLDKNNLNEVSIFEMSKFVQLMPQVDFRKGIVEILAEKIKKFEASSICVVAFRQPC</sequence>